<protein>
    <recommendedName>
        <fullName evidence="4">Reverse transcriptase domain-containing protein</fullName>
    </recommendedName>
</protein>
<feature type="region of interest" description="Disordered" evidence="1">
    <location>
        <begin position="196"/>
        <end position="254"/>
    </location>
</feature>
<evidence type="ECO:0008006" key="4">
    <source>
        <dbReference type="Google" id="ProtNLM"/>
    </source>
</evidence>
<feature type="compositionally biased region" description="Basic residues" evidence="1">
    <location>
        <begin position="351"/>
        <end position="361"/>
    </location>
</feature>
<feature type="region of interest" description="Disordered" evidence="1">
    <location>
        <begin position="346"/>
        <end position="376"/>
    </location>
</feature>
<evidence type="ECO:0000256" key="1">
    <source>
        <dbReference type="SAM" id="MobiDB-lite"/>
    </source>
</evidence>
<feature type="compositionally biased region" description="Acidic residues" evidence="1">
    <location>
        <begin position="118"/>
        <end position="132"/>
    </location>
</feature>
<name>A0ABQ8SQN6_PERAM</name>
<feature type="compositionally biased region" description="Basic residues" evidence="1">
    <location>
        <begin position="211"/>
        <end position="220"/>
    </location>
</feature>
<keyword evidence="3" id="KW-1185">Reference proteome</keyword>
<feature type="compositionally biased region" description="Polar residues" evidence="1">
    <location>
        <begin position="99"/>
        <end position="113"/>
    </location>
</feature>
<comment type="caution">
    <text evidence="2">The sequence shown here is derived from an EMBL/GenBank/DDBJ whole genome shotgun (WGS) entry which is preliminary data.</text>
</comment>
<sequence>MDGLGYSVLGKRSCICLSLALGRRGPVLSQPHAKITINPGGTIINRTAQYMAYADDIVILSRNVSTMDEILKQIEAEAIKAGLEINNTLGQTDGDIRSSLPQNMRRNSAFQMSKRSDEECDSGDDGDDDDNVFYENSTISESKSGGNLKYTKFTSPLKTKKNVAVCKNLTTNILNKENKYECKKELKEGDIIENCDKHTSNNGPPLLNKKQASKKLKKRINASVSDNLQFKKRTETNRRKGPKSNKQYNKSEFEVTDEERSDIFSYEKSKHSSLLCKSDTHENFSDENNYSSRNERKSYKYLHKSLSFKEEKNALDNGNAIISESTTKNRGTKKLQQNVTTINRSVSQGRKSFRPKIKNHSNKSEFEVTDEGSSDSSSIFLNRNFIDENNYSSRNERNNYKHLHKSLSFKEEENALDDGSDIISESTTTNRKTKRLSLKLKKNKGSSDSSSIFLNKNFIDENNYSSRNERNSYKHLHKSLSFEEEENALDDGSDIISESTTTNRGTKSLSLKLKKNVNKSVSQSRKSFEPKIKNHSNKSEFEVTGLLAMSQSGASSWFRPPAAFWLVEAMANQKLVPGPDCLPCAGGRSMLIAVSMLYSAAVLHYCRLIGESSAKEQEGTKGMAYIPCYGPISGKISRLLRKHEIKTIHKPPTKIQNLLRPVKDDLGLRTPGVYKIPCECGKCYIGQMGCTIMERCKEHQRSMTILP</sequence>
<evidence type="ECO:0000313" key="3">
    <source>
        <dbReference type="Proteomes" id="UP001148838"/>
    </source>
</evidence>
<proteinExistence type="predicted"/>
<dbReference type="EMBL" id="JAJSOF020000023">
    <property type="protein sequence ID" value="KAJ4435750.1"/>
    <property type="molecule type" value="Genomic_DNA"/>
</dbReference>
<accession>A0ABQ8SQN6</accession>
<feature type="region of interest" description="Disordered" evidence="1">
    <location>
        <begin position="92"/>
        <end position="138"/>
    </location>
</feature>
<organism evidence="2 3">
    <name type="scientific">Periplaneta americana</name>
    <name type="common">American cockroach</name>
    <name type="synonym">Blatta americana</name>
    <dbReference type="NCBI Taxonomy" id="6978"/>
    <lineage>
        <taxon>Eukaryota</taxon>
        <taxon>Metazoa</taxon>
        <taxon>Ecdysozoa</taxon>
        <taxon>Arthropoda</taxon>
        <taxon>Hexapoda</taxon>
        <taxon>Insecta</taxon>
        <taxon>Pterygota</taxon>
        <taxon>Neoptera</taxon>
        <taxon>Polyneoptera</taxon>
        <taxon>Dictyoptera</taxon>
        <taxon>Blattodea</taxon>
        <taxon>Blattoidea</taxon>
        <taxon>Blattidae</taxon>
        <taxon>Blattinae</taxon>
        <taxon>Periplaneta</taxon>
    </lineage>
</organism>
<reference evidence="2 3" key="1">
    <citation type="journal article" date="2022" name="Allergy">
        <title>Genome assembly and annotation of Periplaneta americana reveal a comprehensive cockroach allergen profile.</title>
        <authorList>
            <person name="Wang L."/>
            <person name="Xiong Q."/>
            <person name="Saelim N."/>
            <person name="Wang L."/>
            <person name="Nong W."/>
            <person name="Wan A.T."/>
            <person name="Shi M."/>
            <person name="Liu X."/>
            <person name="Cao Q."/>
            <person name="Hui J.H.L."/>
            <person name="Sookrung N."/>
            <person name="Leung T.F."/>
            <person name="Tungtrongchitr A."/>
            <person name="Tsui S.K.W."/>
        </authorList>
    </citation>
    <scope>NUCLEOTIDE SEQUENCE [LARGE SCALE GENOMIC DNA]</scope>
    <source>
        <strain evidence="2">PWHHKU_190912</strain>
    </source>
</reference>
<evidence type="ECO:0000313" key="2">
    <source>
        <dbReference type="EMBL" id="KAJ4435750.1"/>
    </source>
</evidence>
<gene>
    <name evidence="2" type="ORF">ANN_18368</name>
</gene>
<dbReference type="Proteomes" id="UP001148838">
    <property type="component" value="Unassembled WGS sequence"/>
</dbReference>